<keyword evidence="3" id="KW-1185">Reference proteome</keyword>
<proteinExistence type="predicted"/>
<sequence>MPNKEMPKKSSQPGKMKPSSVHRATEADAGLAGRESLGKDSQESDFEITGRESLVSKKEDKNRPARR</sequence>
<name>A0ABT6DGM5_9BACT</name>
<dbReference type="Proteomes" id="UP001152321">
    <property type="component" value="Unassembled WGS sequence"/>
</dbReference>
<comment type="caution">
    <text evidence="2">The sequence shown here is derived from an EMBL/GenBank/DDBJ whole genome shotgun (WGS) entry which is preliminary data.</text>
</comment>
<feature type="compositionally biased region" description="Basic and acidic residues" evidence="1">
    <location>
        <begin position="36"/>
        <end position="67"/>
    </location>
</feature>
<gene>
    <name evidence="2" type="ORF">NWE73_06360</name>
</gene>
<dbReference type="EMBL" id="JANRMI010000002">
    <property type="protein sequence ID" value="MDG0815976.1"/>
    <property type="molecule type" value="Genomic_DNA"/>
</dbReference>
<evidence type="ECO:0000256" key="1">
    <source>
        <dbReference type="SAM" id="MobiDB-lite"/>
    </source>
</evidence>
<dbReference type="RefSeq" id="WP_277577454.1">
    <property type="nucleotide sequence ID" value="NZ_JANRMI010000002.1"/>
</dbReference>
<organism evidence="2 3">
    <name type="scientific">Bdellovibrio svalbardensis</name>
    <dbReference type="NCBI Taxonomy" id="2972972"/>
    <lineage>
        <taxon>Bacteria</taxon>
        <taxon>Pseudomonadati</taxon>
        <taxon>Bdellovibrionota</taxon>
        <taxon>Bdellovibrionia</taxon>
        <taxon>Bdellovibrionales</taxon>
        <taxon>Pseudobdellovibrionaceae</taxon>
        <taxon>Bdellovibrio</taxon>
    </lineage>
</organism>
<protein>
    <submittedName>
        <fullName evidence="2">Uncharacterized protein</fullName>
    </submittedName>
</protein>
<evidence type="ECO:0000313" key="3">
    <source>
        <dbReference type="Proteomes" id="UP001152321"/>
    </source>
</evidence>
<feature type="region of interest" description="Disordered" evidence="1">
    <location>
        <begin position="1"/>
        <end position="67"/>
    </location>
</feature>
<accession>A0ABT6DGM5</accession>
<evidence type="ECO:0000313" key="2">
    <source>
        <dbReference type="EMBL" id="MDG0815976.1"/>
    </source>
</evidence>
<reference evidence="2" key="1">
    <citation type="submission" date="2022-08" db="EMBL/GenBank/DDBJ databases">
        <title>Novel Bdellovibrio Species Isolated from Svalbard: Designation Bdellovibrio svalbardensis.</title>
        <authorList>
            <person name="Mitchell R.J."/>
            <person name="Choi S.Y."/>
        </authorList>
    </citation>
    <scope>NUCLEOTIDE SEQUENCE</scope>
    <source>
        <strain evidence="2">PAP01</strain>
    </source>
</reference>